<keyword evidence="3" id="KW-1185">Reference proteome</keyword>
<dbReference type="EMBL" id="JAVRFI010000017">
    <property type="protein sequence ID" value="MDT0452016.1"/>
    <property type="molecule type" value="Genomic_DNA"/>
</dbReference>
<accession>A0ABU2SSV5</accession>
<feature type="compositionally biased region" description="Basic and acidic residues" evidence="1">
    <location>
        <begin position="1"/>
        <end position="10"/>
    </location>
</feature>
<name>A0ABU2SSV5_9ACTN</name>
<evidence type="ECO:0000313" key="3">
    <source>
        <dbReference type="Proteomes" id="UP001180531"/>
    </source>
</evidence>
<feature type="region of interest" description="Disordered" evidence="1">
    <location>
        <begin position="1"/>
        <end position="56"/>
    </location>
</feature>
<gene>
    <name evidence="2" type="ORF">RM609_23460</name>
</gene>
<evidence type="ECO:0000256" key="1">
    <source>
        <dbReference type="SAM" id="MobiDB-lite"/>
    </source>
</evidence>
<comment type="caution">
    <text evidence="2">The sequence shown here is derived from an EMBL/GenBank/DDBJ whole genome shotgun (WGS) entry which is preliminary data.</text>
</comment>
<dbReference type="RefSeq" id="WP_311613503.1">
    <property type="nucleotide sequence ID" value="NZ_JAVRFI010000017.1"/>
</dbReference>
<proteinExistence type="predicted"/>
<organism evidence="2 3">
    <name type="scientific">Streptomyces hesseae</name>
    <dbReference type="NCBI Taxonomy" id="3075519"/>
    <lineage>
        <taxon>Bacteria</taxon>
        <taxon>Bacillati</taxon>
        <taxon>Actinomycetota</taxon>
        <taxon>Actinomycetes</taxon>
        <taxon>Kitasatosporales</taxon>
        <taxon>Streptomycetaceae</taxon>
        <taxon>Streptomyces</taxon>
    </lineage>
</organism>
<protein>
    <recommendedName>
        <fullName evidence="4">GntR family transcriptional regulator</fullName>
    </recommendedName>
</protein>
<evidence type="ECO:0008006" key="4">
    <source>
        <dbReference type="Google" id="ProtNLM"/>
    </source>
</evidence>
<sequence length="56" mass="5616">MPDARTDTTEARPLINASAAQAAAAGTGRHRGPVSPDDNAAAAAAAAHGKHRREAD</sequence>
<evidence type="ECO:0000313" key="2">
    <source>
        <dbReference type="EMBL" id="MDT0452016.1"/>
    </source>
</evidence>
<dbReference type="Proteomes" id="UP001180531">
    <property type="component" value="Unassembled WGS sequence"/>
</dbReference>
<reference evidence="2" key="1">
    <citation type="submission" date="2024-05" db="EMBL/GenBank/DDBJ databases">
        <title>30 novel species of actinomycetes from the DSMZ collection.</title>
        <authorList>
            <person name="Nouioui I."/>
        </authorList>
    </citation>
    <scope>NUCLEOTIDE SEQUENCE</scope>
    <source>
        <strain evidence="2">DSM 40473</strain>
    </source>
</reference>